<organism evidence="1 2">
    <name type="scientific">Achlya hypogyna</name>
    <name type="common">Oomycete</name>
    <name type="synonym">Protoachlya hypogyna</name>
    <dbReference type="NCBI Taxonomy" id="1202772"/>
    <lineage>
        <taxon>Eukaryota</taxon>
        <taxon>Sar</taxon>
        <taxon>Stramenopiles</taxon>
        <taxon>Oomycota</taxon>
        <taxon>Saprolegniomycetes</taxon>
        <taxon>Saprolegniales</taxon>
        <taxon>Achlyaceae</taxon>
        <taxon>Achlya</taxon>
    </lineage>
</organism>
<evidence type="ECO:0000313" key="1">
    <source>
        <dbReference type="EMBL" id="OQR84611.1"/>
    </source>
</evidence>
<sequence length="363" mass="41915">MGETKQRKSLSPEVRRRRLAYDREAKRMARQSYLYERDHLAKTIERLTLKLYALRGTLLPWKEVATALRGTRQSSMQANEYLRHQVNQYATVASHLSRWVETMQPSPGLKHSSTWQTVTLAEDDYVRQVGFSWISKQLYFAADSQLPPDLFPPAHEDDVRIEWGVGGRRLIKQKLIPGRRQDVAKALWIVNGATASGLCGTPVDVEILHQEGTDADKLHYVRETYRGKTAHVLHKAVVEADRTLSMFRMIRHDARCPTPDLPETFQEWNEIRQISPENCLVRSVCWLEPVAEFDSMLAYSKELFPDVYRTASLKDSSPAVALEDLVHQELLRYAKARTERYFDNVAKVLESIVDPFTLRYQTL</sequence>
<evidence type="ECO:0000313" key="2">
    <source>
        <dbReference type="Proteomes" id="UP000243579"/>
    </source>
</evidence>
<name>A0A1V9YFY3_ACHHY</name>
<accession>A0A1V9YFY3</accession>
<gene>
    <name evidence="1" type="ORF">ACHHYP_13102</name>
</gene>
<comment type="caution">
    <text evidence="1">The sequence shown here is derived from an EMBL/GenBank/DDBJ whole genome shotgun (WGS) entry which is preliminary data.</text>
</comment>
<protein>
    <submittedName>
        <fullName evidence="1">Uncharacterized protein</fullName>
    </submittedName>
</protein>
<reference evidence="1 2" key="1">
    <citation type="journal article" date="2014" name="Genome Biol. Evol.">
        <title>The secreted proteins of Achlya hypogyna and Thraustotheca clavata identify the ancestral oomycete secretome and reveal gene acquisitions by horizontal gene transfer.</title>
        <authorList>
            <person name="Misner I."/>
            <person name="Blouin N."/>
            <person name="Leonard G."/>
            <person name="Richards T.A."/>
            <person name="Lane C.E."/>
        </authorList>
    </citation>
    <scope>NUCLEOTIDE SEQUENCE [LARGE SCALE GENOMIC DNA]</scope>
    <source>
        <strain evidence="1 2">ATCC 48635</strain>
    </source>
</reference>
<dbReference type="OrthoDB" id="62999at2759"/>
<keyword evidence="2" id="KW-1185">Reference proteome</keyword>
<dbReference type="Proteomes" id="UP000243579">
    <property type="component" value="Unassembled WGS sequence"/>
</dbReference>
<dbReference type="EMBL" id="JNBR01001843">
    <property type="protein sequence ID" value="OQR84611.1"/>
    <property type="molecule type" value="Genomic_DNA"/>
</dbReference>
<dbReference type="AlphaFoldDB" id="A0A1V9YFY3"/>
<dbReference type="STRING" id="1202772.A0A1V9YFY3"/>
<proteinExistence type="predicted"/>